<protein>
    <submittedName>
        <fullName evidence="2">Uncharacterized protein</fullName>
    </submittedName>
</protein>
<dbReference type="Proteomes" id="UP000071065">
    <property type="component" value="Chromosome"/>
</dbReference>
<proteinExistence type="predicted"/>
<dbReference type="PATRIC" id="fig|570277.3.peg.1200"/>
<feature type="compositionally biased region" description="Basic and acidic residues" evidence="1">
    <location>
        <begin position="807"/>
        <end position="816"/>
    </location>
</feature>
<gene>
    <name evidence="2" type="ORF">EZMO1_1102</name>
</gene>
<name>A0A142B974_9GAMM</name>
<dbReference type="KEGG" id="emp:EZMO1_1102"/>
<reference evidence="2 3" key="1">
    <citation type="journal article" date="2016" name="Front. Microbiol.">
        <title>Genomic Insight into the Host-Endosymbiont Relationship of Endozoicomonas montiporae CL-33(T) with its Coral Host.</title>
        <authorList>
            <person name="Ding J.-Y."/>
            <person name="Shiu J.-H."/>
            <person name="Chen W.-M."/>
            <person name="Chiang Y.-R."/>
            <person name="Tang S.-L."/>
        </authorList>
    </citation>
    <scope>NUCLEOTIDE SEQUENCE [LARGE SCALE GENOMIC DNA]</scope>
    <source>
        <strain evidence="2 3">CL-33</strain>
    </source>
</reference>
<feature type="region of interest" description="Disordered" evidence="1">
    <location>
        <begin position="43"/>
        <end position="88"/>
    </location>
</feature>
<dbReference type="EMBL" id="CP013251">
    <property type="protein sequence ID" value="AMO55300.1"/>
    <property type="molecule type" value="Genomic_DNA"/>
</dbReference>
<evidence type="ECO:0000313" key="3">
    <source>
        <dbReference type="Proteomes" id="UP000071065"/>
    </source>
</evidence>
<sequence>MLPLSLCFSCRLSKSCAMTRFLARAGGLLCPIVKKGHDNKYNATMSMDSLNGPRRPASASPVSHPPKQGATEADNESVHQNRKVSVHSDTGRMVPSLKNTHEQHFLPLTHRDKITQPARRVKPGKMIDFFSSLAMPVVTRGLNEKPRKTLQELKRKKKALKAGYQDDADSLKKVNRQLAKTQKKLTALRTKYKTLKPKEYQSLVRALDDQGNLLTLKSELESAQAHYGTEIDLIKQIETKLRHQRDKTESFLKAAVKSGARLLSGLQQIYTAKADPANQEAVYQIDLGDVTLTDAGYYDVKLEALQARIDRCSMEGDNFVINVAECSARCQSRSGDSAFEEPVELAGAFSFTIKPPLAAEILDIMKSAPHKVPGKIQKVWAEFKANELNPDTSEPRSKWLDFIDIHIDGVSQKQETGGCFDLLNQAGGQILLKLLSPVISSTKRHTDDAALSDLQYNIIHHHKEVQRHQQSGQLLGTFATELQQDIQALEAAGQRSDELQALKQRVSSQIDTAAKEEATYHKAESEEESRLAVAQSVARGRDGWLEGFDNMVDVLFSLRGAMLNASEENPSMIDVKPQKIRVGESGYVEVDNLQVQVSDIEMTHGGVLTITVPRASAKMTVGNELQNPQSEDMILSGLKLTLNPPLGKLAWELLNLKFPISASHFNELRRQYNVLTSEAPLVGAGPALPALKDLISFQLEKVESASGVKIPADEEANAAGLADKVSVLAGTEVNEKELQSFLGRFVTMSDGSQREVKSLLSMALLGLGHAAGPSPRNEESIRRLASKIAASNKQGFDEWEVVKDEQEFEATDHLDKPPVTNEAKTEDALDDDDENELFEDARSEFSDQDSVDAPSQAQPMVTEPEQSEEEKVEALIQKKSRLIEDSAVQERAFEVSTDLRSLMGQLKGFFSFFLGKSSDVLTVTNRVGERGVSTVRLKKGNFLRRIVVNWMLKKSLKRRAGTIVALSDDHQSLVLKLREPDRSMRILPGSPQDDS</sequence>
<accession>A0A142B974</accession>
<dbReference type="AlphaFoldDB" id="A0A142B974"/>
<evidence type="ECO:0000256" key="1">
    <source>
        <dbReference type="SAM" id="MobiDB-lite"/>
    </source>
</evidence>
<evidence type="ECO:0000313" key="2">
    <source>
        <dbReference type="EMBL" id="AMO55300.1"/>
    </source>
</evidence>
<organism evidence="2 3">
    <name type="scientific">Endozoicomonas montiporae CL-33</name>
    <dbReference type="NCBI Taxonomy" id="570277"/>
    <lineage>
        <taxon>Bacteria</taxon>
        <taxon>Pseudomonadati</taxon>
        <taxon>Pseudomonadota</taxon>
        <taxon>Gammaproteobacteria</taxon>
        <taxon>Oceanospirillales</taxon>
        <taxon>Endozoicomonadaceae</taxon>
        <taxon>Endozoicomonas</taxon>
    </lineage>
</organism>
<feature type="region of interest" description="Disordered" evidence="1">
    <location>
        <begin position="807"/>
        <end position="870"/>
    </location>
</feature>
<feature type="compositionally biased region" description="Acidic residues" evidence="1">
    <location>
        <begin position="828"/>
        <end position="838"/>
    </location>
</feature>